<feature type="region of interest" description="Disordered" evidence="1">
    <location>
        <begin position="120"/>
        <end position="142"/>
    </location>
</feature>
<feature type="compositionally biased region" description="Basic and acidic residues" evidence="1">
    <location>
        <begin position="128"/>
        <end position="142"/>
    </location>
</feature>
<evidence type="ECO:0000313" key="2">
    <source>
        <dbReference type="EMBL" id="KAJ8339804.1"/>
    </source>
</evidence>
<name>A0A9Q1EJB2_SYNKA</name>
<gene>
    <name evidence="2" type="ORF">SKAU_G00344370</name>
</gene>
<sequence length="142" mass="16107">MLSINKPFQTSRIRLQSWVPMEQVSPVVPFAYGVDERGNSNTRPVRSYRRPFHSQISRPIARAREEVNLQRWGGGGAACPQRRGSDERGTDAATWVPGTFPPRIPAAFLLPNSHQSPVIYAPRNIPQPRERSFSSDVRRERS</sequence>
<dbReference type="AlphaFoldDB" id="A0A9Q1EJB2"/>
<dbReference type="Proteomes" id="UP001152622">
    <property type="component" value="Chromosome 16"/>
</dbReference>
<evidence type="ECO:0000256" key="1">
    <source>
        <dbReference type="SAM" id="MobiDB-lite"/>
    </source>
</evidence>
<evidence type="ECO:0000313" key="3">
    <source>
        <dbReference type="Proteomes" id="UP001152622"/>
    </source>
</evidence>
<keyword evidence="3" id="KW-1185">Reference proteome</keyword>
<organism evidence="2 3">
    <name type="scientific">Synaphobranchus kaupii</name>
    <name type="common">Kaup's arrowtooth eel</name>
    <dbReference type="NCBI Taxonomy" id="118154"/>
    <lineage>
        <taxon>Eukaryota</taxon>
        <taxon>Metazoa</taxon>
        <taxon>Chordata</taxon>
        <taxon>Craniata</taxon>
        <taxon>Vertebrata</taxon>
        <taxon>Euteleostomi</taxon>
        <taxon>Actinopterygii</taxon>
        <taxon>Neopterygii</taxon>
        <taxon>Teleostei</taxon>
        <taxon>Anguilliformes</taxon>
        <taxon>Synaphobranchidae</taxon>
        <taxon>Synaphobranchus</taxon>
    </lineage>
</organism>
<comment type="caution">
    <text evidence="2">The sequence shown here is derived from an EMBL/GenBank/DDBJ whole genome shotgun (WGS) entry which is preliminary data.</text>
</comment>
<accession>A0A9Q1EJB2</accession>
<reference evidence="2" key="1">
    <citation type="journal article" date="2023" name="Science">
        <title>Genome structures resolve the early diversification of teleost fishes.</title>
        <authorList>
            <person name="Parey E."/>
            <person name="Louis A."/>
            <person name="Montfort J."/>
            <person name="Bouchez O."/>
            <person name="Roques C."/>
            <person name="Iampietro C."/>
            <person name="Lluch J."/>
            <person name="Castinel A."/>
            <person name="Donnadieu C."/>
            <person name="Desvignes T."/>
            <person name="Floi Bucao C."/>
            <person name="Jouanno E."/>
            <person name="Wen M."/>
            <person name="Mejri S."/>
            <person name="Dirks R."/>
            <person name="Jansen H."/>
            <person name="Henkel C."/>
            <person name="Chen W.J."/>
            <person name="Zahm M."/>
            <person name="Cabau C."/>
            <person name="Klopp C."/>
            <person name="Thompson A.W."/>
            <person name="Robinson-Rechavi M."/>
            <person name="Braasch I."/>
            <person name="Lecointre G."/>
            <person name="Bobe J."/>
            <person name="Postlethwait J.H."/>
            <person name="Berthelot C."/>
            <person name="Roest Crollius H."/>
            <person name="Guiguen Y."/>
        </authorList>
    </citation>
    <scope>NUCLEOTIDE SEQUENCE</scope>
    <source>
        <strain evidence="2">WJC10195</strain>
    </source>
</reference>
<feature type="region of interest" description="Disordered" evidence="1">
    <location>
        <begin position="72"/>
        <end position="97"/>
    </location>
</feature>
<protein>
    <submittedName>
        <fullName evidence="2">Uncharacterized protein</fullName>
    </submittedName>
</protein>
<proteinExistence type="predicted"/>
<dbReference type="EMBL" id="JAINUF010000016">
    <property type="protein sequence ID" value="KAJ8339804.1"/>
    <property type="molecule type" value="Genomic_DNA"/>
</dbReference>